<protein>
    <submittedName>
        <fullName evidence="2">Uncharacterized protein</fullName>
    </submittedName>
</protein>
<keyword evidence="1" id="KW-1133">Transmembrane helix</keyword>
<evidence type="ECO:0000313" key="2">
    <source>
        <dbReference type="EMBL" id="GBM03349.1"/>
    </source>
</evidence>
<keyword evidence="1" id="KW-0812">Transmembrane</keyword>
<organism evidence="2 3">
    <name type="scientific">Araneus ventricosus</name>
    <name type="common">Orbweaver spider</name>
    <name type="synonym">Epeira ventricosa</name>
    <dbReference type="NCBI Taxonomy" id="182803"/>
    <lineage>
        <taxon>Eukaryota</taxon>
        <taxon>Metazoa</taxon>
        <taxon>Ecdysozoa</taxon>
        <taxon>Arthropoda</taxon>
        <taxon>Chelicerata</taxon>
        <taxon>Arachnida</taxon>
        <taxon>Araneae</taxon>
        <taxon>Araneomorphae</taxon>
        <taxon>Entelegynae</taxon>
        <taxon>Araneoidea</taxon>
        <taxon>Araneidae</taxon>
        <taxon>Araneus</taxon>
    </lineage>
</organism>
<dbReference type="Proteomes" id="UP000499080">
    <property type="component" value="Unassembled WGS sequence"/>
</dbReference>
<gene>
    <name evidence="2" type="ORF">AVEN_256894_1</name>
</gene>
<feature type="transmembrane region" description="Helical" evidence="1">
    <location>
        <begin position="27"/>
        <end position="46"/>
    </location>
</feature>
<proteinExistence type="predicted"/>
<keyword evidence="1" id="KW-0472">Membrane</keyword>
<dbReference type="EMBL" id="BGPR01000190">
    <property type="protein sequence ID" value="GBM03349.1"/>
    <property type="molecule type" value="Genomic_DNA"/>
</dbReference>
<dbReference type="AlphaFoldDB" id="A0A4Y2CGL7"/>
<keyword evidence="3" id="KW-1185">Reference proteome</keyword>
<reference evidence="2 3" key="1">
    <citation type="journal article" date="2019" name="Sci. Rep.">
        <title>Orb-weaving spider Araneus ventricosus genome elucidates the spidroin gene catalogue.</title>
        <authorList>
            <person name="Kono N."/>
            <person name="Nakamura H."/>
            <person name="Ohtoshi R."/>
            <person name="Moran D.A.P."/>
            <person name="Shinohara A."/>
            <person name="Yoshida Y."/>
            <person name="Fujiwara M."/>
            <person name="Mori M."/>
            <person name="Tomita M."/>
            <person name="Arakawa K."/>
        </authorList>
    </citation>
    <scope>NUCLEOTIDE SEQUENCE [LARGE SCALE GENOMIC DNA]</scope>
</reference>
<name>A0A4Y2CGL7_ARAVE</name>
<accession>A0A4Y2CGL7</accession>
<sequence>MLARTLLDTPKKFCSSKDEKKFCMVRMLFIISFVIHIPDLVLLPLLQAYEKVILSHRFDNGNDLGTVTGWLGFFLEEEEISNFVKRKEKRLNLNGNYAEK</sequence>
<comment type="caution">
    <text evidence="2">The sequence shown here is derived from an EMBL/GenBank/DDBJ whole genome shotgun (WGS) entry which is preliminary data.</text>
</comment>
<evidence type="ECO:0000256" key="1">
    <source>
        <dbReference type="SAM" id="Phobius"/>
    </source>
</evidence>
<evidence type="ECO:0000313" key="3">
    <source>
        <dbReference type="Proteomes" id="UP000499080"/>
    </source>
</evidence>